<comment type="similarity">
    <text evidence="3">Belongs to the methyl-accepting chemotaxis (MCP) protein family.</text>
</comment>
<dbReference type="SUPFAM" id="SSF58104">
    <property type="entry name" value="Methyl-accepting chemotaxis protein (MCP) signaling domain"/>
    <property type="match status" value="1"/>
</dbReference>
<gene>
    <name evidence="8" type="ORF">SAMN05216258_110104</name>
</gene>
<evidence type="ECO:0000256" key="3">
    <source>
        <dbReference type="ARBA" id="ARBA00029447"/>
    </source>
</evidence>
<proteinExistence type="inferred from homology"/>
<evidence type="ECO:0000256" key="1">
    <source>
        <dbReference type="ARBA" id="ARBA00004370"/>
    </source>
</evidence>
<dbReference type="SMART" id="SM00283">
    <property type="entry name" value="MA"/>
    <property type="match status" value="1"/>
</dbReference>
<sequence>MTRPPAPTAAQAAAFAIPFLAGEGGLAESRRRMARALGWFNWMHLPVLSAIMLATGGPALWIAGLSLALCLLAEGVARADARLGRIALATALIGQSALFVGGLAGHPWQVDAHLYFFAVLAFVGAMTDLTALLAAAGAIALHHLSLSVAVPALLFPGGGDLSRTLFHAWVVALETALLSVMAQEQVRLDRASAAAQEHARAEAEAARDAQAERLQAERDDQARRERTAAMMDRLFRELVDQGVAGDFSGRIAERIEEPVLQRLADGLNRLYGELDQVFDELETRLGALADGDLTAKRGAARVGRFGVIQSRLGRTAEQLAELAGGIASAVDRARAASDDIERSADAVAGRAESQAASLEETAATMEEISSTVASSAERLGEAEALAAEITRRTATGEGAAREAVSAVGRIEESASKISDIISVIDSIAFQTNLLALNAAVEAARAGEAGKGFAVVAAEVRTLAQRSSDAAKDIAGLIQESAGHVGEGVRLVQRTGESLGQITGGIDDLARVIGAIATAGREQSQGVSEVNVAVSQLDGATQENAAAAERAASAVRELRAEIAELSDLVGRFVFEADRGRRAA</sequence>
<evidence type="ECO:0000313" key="9">
    <source>
        <dbReference type="Proteomes" id="UP000199377"/>
    </source>
</evidence>
<comment type="subcellular location">
    <subcellularLocation>
        <location evidence="1">Membrane</location>
    </subcellularLocation>
</comment>
<dbReference type="FunFam" id="1.10.287.950:FF:000001">
    <property type="entry name" value="Methyl-accepting chemotaxis sensory transducer"/>
    <property type="match status" value="1"/>
</dbReference>
<evidence type="ECO:0000256" key="5">
    <source>
        <dbReference type="SAM" id="Coils"/>
    </source>
</evidence>
<evidence type="ECO:0000256" key="4">
    <source>
        <dbReference type="PROSITE-ProRule" id="PRU00284"/>
    </source>
</evidence>
<dbReference type="STRING" id="1114924.SAMN05216258_110104"/>
<evidence type="ECO:0000256" key="6">
    <source>
        <dbReference type="SAM" id="Phobius"/>
    </source>
</evidence>
<keyword evidence="5" id="KW-0175">Coiled coil</keyword>
<keyword evidence="6" id="KW-1133">Transmembrane helix</keyword>
<dbReference type="InterPro" id="IPR051310">
    <property type="entry name" value="MCP_chemotaxis"/>
</dbReference>
<feature type="domain" description="Methyl-accepting transducer" evidence="7">
    <location>
        <begin position="329"/>
        <end position="558"/>
    </location>
</feature>
<feature type="transmembrane region" description="Helical" evidence="6">
    <location>
        <begin position="85"/>
        <end position="108"/>
    </location>
</feature>
<dbReference type="PANTHER" id="PTHR43531">
    <property type="entry name" value="PROTEIN ICFG"/>
    <property type="match status" value="1"/>
</dbReference>
<dbReference type="Gene3D" id="1.10.287.950">
    <property type="entry name" value="Methyl-accepting chemotaxis protein"/>
    <property type="match status" value="1"/>
</dbReference>
<dbReference type="PANTHER" id="PTHR43531:SF11">
    <property type="entry name" value="METHYL-ACCEPTING CHEMOTAXIS PROTEIN 3"/>
    <property type="match status" value="1"/>
</dbReference>
<keyword evidence="6" id="KW-0812">Transmembrane</keyword>
<keyword evidence="9" id="KW-1185">Reference proteome</keyword>
<feature type="transmembrane region" description="Helical" evidence="6">
    <location>
        <begin position="45"/>
        <end position="73"/>
    </location>
</feature>
<dbReference type="GO" id="GO:0006935">
    <property type="term" value="P:chemotaxis"/>
    <property type="evidence" value="ECO:0007669"/>
    <property type="project" value="UniProtKB-KW"/>
</dbReference>
<dbReference type="CDD" id="cd11386">
    <property type="entry name" value="MCP_signal"/>
    <property type="match status" value="1"/>
</dbReference>
<dbReference type="InterPro" id="IPR004089">
    <property type="entry name" value="MCPsignal_dom"/>
</dbReference>
<keyword evidence="2" id="KW-0145">Chemotaxis</keyword>
<accession>A0A1I3LNA6</accession>
<dbReference type="PROSITE" id="PS50111">
    <property type="entry name" value="CHEMOTAXIS_TRANSDUC_2"/>
    <property type="match status" value="1"/>
</dbReference>
<feature type="transmembrane region" description="Helical" evidence="6">
    <location>
        <begin position="114"/>
        <end position="133"/>
    </location>
</feature>
<keyword evidence="6" id="KW-0472">Membrane</keyword>
<name>A0A1I3LNA6_9RHOB</name>
<reference evidence="8 9" key="1">
    <citation type="submission" date="2016-10" db="EMBL/GenBank/DDBJ databases">
        <authorList>
            <person name="de Groot N.N."/>
        </authorList>
    </citation>
    <scope>NUCLEOTIDE SEQUENCE [LARGE SCALE GENOMIC DNA]</scope>
    <source>
        <strain evidence="8 9">CGMCC 1.11030</strain>
    </source>
</reference>
<protein>
    <submittedName>
        <fullName evidence="8">Methyl-accepting chemotaxis protein</fullName>
    </submittedName>
</protein>
<dbReference type="RefSeq" id="WP_092863292.1">
    <property type="nucleotide sequence ID" value="NZ_FOQH01000010.1"/>
</dbReference>
<dbReference type="GO" id="GO:0007165">
    <property type="term" value="P:signal transduction"/>
    <property type="evidence" value="ECO:0007669"/>
    <property type="project" value="UniProtKB-KW"/>
</dbReference>
<feature type="coiled-coil region" evidence="5">
    <location>
        <begin position="536"/>
        <end position="567"/>
    </location>
</feature>
<dbReference type="GO" id="GO:0016020">
    <property type="term" value="C:membrane"/>
    <property type="evidence" value="ECO:0007669"/>
    <property type="project" value="UniProtKB-SubCell"/>
</dbReference>
<evidence type="ECO:0000256" key="2">
    <source>
        <dbReference type="ARBA" id="ARBA00022500"/>
    </source>
</evidence>
<evidence type="ECO:0000313" key="8">
    <source>
        <dbReference type="EMBL" id="SFI86030.1"/>
    </source>
</evidence>
<dbReference type="AlphaFoldDB" id="A0A1I3LNA6"/>
<organism evidence="8 9">
    <name type="scientific">Albimonas pacifica</name>
    <dbReference type="NCBI Taxonomy" id="1114924"/>
    <lineage>
        <taxon>Bacteria</taxon>
        <taxon>Pseudomonadati</taxon>
        <taxon>Pseudomonadota</taxon>
        <taxon>Alphaproteobacteria</taxon>
        <taxon>Rhodobacterales</taxon>
        <taxon>Paracoccaceae</taxon>
        <taxon>Albimonas</taxon>
    </lineage>
</organism>
<dbReference type="EMBL" id="FOQH01000010">
    <property type="protein sequence ID" value="SFI86030.1"/>
    <property type="molecule type" value="Genomic_DNA"/>
</dbReference>
<evidence type="ECO:0000259" key="7">
    <source>
        <dbReference type="PROSITE" id="PS50111"/>
    </source>
</evidence>
<dbReference type="Proteomes" id="UP000199377">
    <property type="component" value="Unassembled WGS sequence"/>
</dbReference>
<keyword evidence="4" id="KW-0807">Transducer</keyword>
<dbReference type="Pfam" id="PF00015">
    <property type="entry name" value="MCPsignal"/>
    <property type="match status" value="1"/>
</dbReference>